<dbReference type="CDD" id="cd12148">
    <property type="entry name" value="fungal_TF_MHR"/>
    <property type="match status" value="1"/>
</dbReference>
<gene>
    <name evidence="9" type="ORF">A1O3_07155</name>
</gene>
<dbReference type="InterPro" id="IPR051711">
    <property type="entry name" value="Stress_Response_Reg"/>
</dbReference>
<reference evidence="9 10" key="1">
    <citation type="submission" date="2013-03" db="EMBL/GenBank/DDBJ databases">
        <title>The Genome Sequence of Capronia epimyces CBS 606.96.</title>
        <authorList>
            <consortium name="The Broad Institute Genomics Platform"/>
            <person name="Cuomo C."/>
            <person name="de Hoog S."/>
            <person name="Gorbushina A."/>
            <person name="Walker B."/>
            <person name="Young S.K."/>
            <person name="Zeng Q."/>
            <person name="Gargeya S."/>
            <person name="Fitzgerald M."/>
            <person name="Haas B."/>
            <person name="Abouelleil A."/>
            <person name="Allen A.W."/>
            <person name="Alvarado L."/>
            <person name="Arachchi H.M."/>
            <person name="Berlin A.M."/>
            <person name="Chapman S.B."/>
            <person name="Gainer-Dewar J."/>
            <person name="Goldberg J."/>
            <person name="Griggs A."/>
            <person name="Gujja S."/>
            <person name="Hansen M."/>
            <person name="Howarth C."/>
            <person name="Imamovic A."/>
            <person name="Ireland A."/>
            <person name="Larimer J."/>
            <person name="McCowan C."/>
            <person name="Murphy C."/>
            <person name="Pearson M."/>
            <person name="Poon T.W."/>
            <person name="Priest M."/>
            <person name="Roberts A."/>
            <person name="Saif S."/>
            <person name="Shea T."/>
            <person name="Sisk P."/>
            <person name="Sykes S."/>
            <person name="Wortman J."/>
            <person name="Nusbaum C."/>
            <person name="Birren B."/>
        </authorList>
    </citation>
    <scope>NUCLEOTIDE SEQUENCE [LARGE SCALE GENOMIC DNA]</scope>
    <source>
        <strain evidence="9 10">CBS 606.96</strain>
    </source>
</reference>
<organism evidence="9 10">
    <name type="scientific">Capronia epimyces CBS 606.96</name>
    <dbReference type="NCBI Taxonomy" id="1182542"/>
    <lineage>
        <taxon>Eukaryota</taxon>
        <taxon>Fungi</taxon>
        <taxon>Dikarya</taxon>
        <taxon>Ascomycota</taxon>
        <taxon>Pezizomycotina</taxon>
        <taxon>Eurotiomycetes</taxon>
        <taxon>Chaetothyriomycetidae</taxon>
        <taxon>Chaetothyriales</taxon>
        <taxon>Herpotrichiellaceae</taxon>
        <taxon>Capronia</taxon>
    </lineage>
</organism>
<keyword evidence="5" id="KW-0539">Nucleus</keyword>
<dbReference type="PANTHER" id="PTHR47540">
    <property type="entry name" value="THIAMINE REPRESSIBLE GENES REGULATORY PROTEIN THI5"/>
    <property type="match status" value="1"/>
</dbReference>
<evidence type="ECO:0000313" key="9">
    <source>
        <dbReference type="EMBL" id="EXJ80869.1"/>
    </source>
</evidence>
<dbReference type="OrthoDB" id="2579025at2759"/>
<dbReference type="GO" id="GO:0008270">
    <property type="term" value="F:zinc ion binding"/>
    <property type="evidence" value="ECO:0007669"/>
    <property type="project" value="InterPro"/>
</dbReference>
<proteinExistence type="predicted"/>
<evidence type="ECO:0000256" key="3">
    <source>
        <dbReference type="ARBA" id="ARBA00023125"/>
    </source>
</evidence>
<feature type="domain" description="Xylanolytic transcriptional activator regulatory" evidence="8">
    <location>
        <begin position="181"/>
        <end position="255"/>
    </location>
</feature>
<keyword evidence="3" id="KW-0238">DNA-binding</keyword>
<dbReference type="GO" id="GO:0006351">
    <property type="term" value="P:DNA-templated transcription"/>
    <property type="evidence" value="ECO:0007669"/>
    <property type="project" value="InterPro"/>
</dbReference>
<feature type="region of interest" description="Disordered" evidence="6">
    <location>
        <begin position="522"/>
        <end position="546"/>
    </location>
</feature>
<evidence type="ECO:0000256" key="1">
    <source>
        <dbReference type="ARBA" id="ARBA00004123"/>
    </source>
</evidence>
<dbReference type="Proteomes" id="UP000019478">
    <property type="component" value="Unassembled WGS sequence"/>
</dbReference>
<dbReference type="GO" id="GO:0005634">
    <property type="term" value="C:nucleus"/>
    <property type="evidence" value="ECO:0007669"/>
    <property type="project" value="UniProtKB-SubCell"/>
</dbReference>
<keyword evidence="7" id="KW-0472">Membrane</keyword>
<comment type="caution">
    <text evidence="9">The sequence shown here is derived from an EMBL/GenBank/DDBJ whole genome shotgun (WGS) entry which is preliminary data.</text>
</comment>
<dbReference type="EMBL" id="AMGY01000006">
    <property type="protein sequence ID" value="EXJ80869.1"/>
    <property type="molecule type" value="Genomic_DNA"/>
</dbReference>
<sequence>MSSEPPQTFAAGQHIGPTAGVSFLYHVWNRSEINEGETVPAAPLTCYGDMPQPVIRQDEQFPTPDEAKAFLARYFRFATPTYRFLHQPTVEHWMSQILAGSPLLMAEAACALLVCAQALLYSADGDRYKEGGDEELIRSRSYFDKAKALLNQEPGPATLASVQARLAVCLYLLCTFRINECRFCFSLACTISTSIGLHRKTSPSQKLDLVTLESRKRTFWCAYVFDNYLSVMLGRPRIFRDEDIDQQYPRNIDDQDLLSSESPEELPQHGNLEAFIAHAHLAKLMARNSDLLYPLRPLSEDQVFERTDQMLEAVYHWRQNLPDFLKPRDRTLAGQRTFERQNTVLKLAYAHLRILVTRRCLLMDFSQLGRSSSASEDGRAEKPIRECAAAIGTILHTTYELFQRGSMYQSFWVTHYVALVAISTLYVFMIQNSRSSIPAGLFPDIDVFFDKAQYCQAQLAAMTPDGSQARRHYNLLDRLRKRAEKDAGRVQRAGDRTPSMGPPSLVTNIYQQALATPVPPLANGHANADRRTSVSGEAGGSMGRPLHEIETYSTGTDVAAKDVTVTMVGQFTPSKDDYASQNLLDWGWENLDTVGFPGEGDLFDFQA</sequence>
<dbReference type="RefSeq" id="XP_007735457.1">
    <property type="nucleotide sequence ID" value="XM_007737267.1"/>
</dbReference>
<dbReference type="PANTHER" id="PTHR47540:SF2">
    <property type="entry name" value="ZN(II)2CYS6 TRANSCRIPTION FACTOR (EUROFUNG)"/>
    <property type="match status" value="1"/>
</dbReference>
<keyword evidence="10" id="KW-1185">Reference proteome</keyword>
<accession>W9YF10</accession>
<evidence type="ECO:0000259" key="8">
    <source>
        <dbReference type="SMART" id="SM00906"/>
    </source>
</evidence>
<dbReference type="AlphaFoldDB" id="W9YF10"/>
<dbReference type="GO" id="GO:0043565">
    <property type="term" value="F:sequence-specific DNA binding"/>
    <property type="evidence" value="ECO:0007669"/>
    <property type="project" value="TreeGrafter"/>
</dbReference>
<feature type="transmembrane region" description="Helical" evidence="7">
    <location>
        <begin position="411"/>
        <end position="429"/>
    </location>
</feature>
<keyword evidence="7" id="KW-1133">Transmembrane helix</keyword>
<dbReference type="eggNOG" id="ENOG502S0TA">
    <property type="taxonomic scope" value="Eukaryota"/>
</dbReference>
<evidence type="ECO:0000256" key="6">
    <source>
        <dbReference type="SAM" id="MobiDB-lite"/>
    </source>
</evidence>
<comment type="subcellular location">
    <subcellularLocation>
        <location evidence="1">Nucleus</location>
    </subcellularLocation>
</comment>
<protein>
    <recommendedName>
        <fullName evidence="8">Xylanolytic transcriptional activator regulatory domain-containing protein</fullName>
    </recommendedName>
</protein>
<dbReference type="InterPro" id="IPR007219">
    <property type="entry name" value="XnlR_reg_dom"/>
</dbReference>
<evidence type="ECO:0000256" key="2">
    <source>
        <dbReference type="ARBA" id="ARBA00023015"/>
    </source>
</evidence>
<dbReference type="GeneID" id="19171257"/>
<name>W9YF10_9EURO</name>
<dbReference type="GO" id="GO:0045944">
    <property type="term" value="P:positive regulation of transcription by RNA polymerase II"/>
    <property type="evidence" value="ECO:0007669"/>
    <property type="project" value="TreeGrafter"/>
</dbReference>
<evidence type="ECO:0000313" key="10">
    <source>
        <dbReference type="Proteomes" id="UP000019478"/>
    </source>
</evidence>
<keyword evidence="2" id="KW-0805">Transcription regulation</keyword>
<dbReference type="SMART" id="SM00906">
    <property type="entry name" value="Fungal_trans"/>
    <property type="match status" value="1"/>
</dbReference>
<evidence type="ECO:0000256" key="5">
    <source>
        <dbReference type="ARBA" id="ARBA00023242"/>
    </source>
</evidence>
<keyword evidence="7" id="KW-0812">Transmembrane</keyword>
<dbReference type="Pfam" id="PF04082">
    <property type="entry name" value="Fungal_trans"/>
    <property type="match status" value="1"/>
</dbReference>
<dbReference type="HOGENOM" id="CLU_009239_2_0_1"/>
<keyword evidence="4" id="KW-0804">Transcription</keyword>
<dbReference type="STRING" id="1182542.W9YF10"/>
<evidence type="ECO:0000256" key="4">
    <source>
        <dbReference type="ARBA" id="ARBA00023163"/>
    </source>
</evidence>
<evidence type="ECO:0000256" key="7">
    <source>
        <dbReference type="SAM" id="Phobius"/>
    </source>
</evidence>